<dbReference type="NCBIfam" id="TIGR01617">
    <property type="entry name" value="arsC_related"/>
    <property type="match status" value="1"/>
</dbReference>
<sequence length="133" mass="15015">MKGAFLLCFTASKHKEIAALITVYGIKNCDTIKKARNWLSDNDIEYRFHDFRADGLDAATIELWIAQAGWETVLNRRGTTWRKLDPSIQEATTSDNVAALLAEHPAMIKRPVLDNDGVITIGFKAEQYQTIFN</sequence>
<evidence type="ECO:0008006" key="5">
    <source>
        <dbReference type="Google" id="ProtNLM"/>
    </source>
</evidence>
<dbReference type="InterPro" id="IPR006660">
    <property type="entry name" value="Arsenate_reductase-like"/>
</dbReference>
<keyword evidence="4" id="KW-1185">Reference proteome</keyword>
<evidence type="ECO:0000313" key="4">
    <source>
        <dbReference type="Proteomes" id="UP000005555"/>
    </source>
</evidence>
<comment type="similarity">
    <text evidence="1 2">Belongs to the ArsC family.</text>
</comment>
<dbReference type="STRING" id="314287.GB2207_01097"/>
<dbReference type="AlphaFoldDB" id="Q1YTY0"/>
<dbReference type="InterPro" id="IPR036249">
    <property type="entry name" value="Thioredoxin-like_sf"/>
</dbReference>
<name>Q1YTY0_9GAMM</name>
<dbReference type="PANTHER" id="PTHR30041">
    <property type="entry name" value="ARSENATE REDUCTASE"/>
    <property type="match status" value="1"/>
</dbReference>
<dbReference type="SUPFAM" id="SSF52833">
    <property type="entry name" value="Thioredoxin-like"/>
    <property type="match status" value="1"/>
</dbReference>
<dbReference type="NCBIfam" id="NF008107">
    <property type="entry name" value="PRK10853.1"/>
    <property type="match status" value="1"/>
</dbReference>
<dbReference type="CDD" id="cd03035">
    <property type="entry name" value="ArsC_Yffb"/>
    <property type="match status" value="1"/>
</dbReference>
<evidence type="ECO:0000313" key="3">
    <source>
        <dbReference type="EMBL" id="EAS47357.1"/>
    </source>
</evidence>
<dbReference type="eggNOG" id="COG1393">
    <property type="taxonomic scope" value="Bacteria"/>
</dbReference>
<organism evidence="3 4">
    <name type="scientific">gamma proteobacterium HTCC2207</name>
    <dbReference type="NCBI Taxonomy" id="314287"/>
    <lineage>
        <taxon>Bacteria</taxon>
        <taxon>Pseudomonadati</taxon>
        <taxon>Pseudomonadota</taxon>
        <taxon>Gammaproteobacteria</taxon>
        <taxon>Cellvibrionales</taxon>
        <taxon>Porticoccaceae</taxon>
        <taxon>SAR92 clade</taxon>
    </lineage>
</organism>
<comment type="caution">
    <text evidence="3">The sequence shown here is derived from an EMBL/GenBank/DDBJ whole genome shotgun (WGS) entry which is preliminary data.</text>
</comment>
<evidence type="ECO:0000256" key="1">
    <source>
        <dbReference type="ARBA" id="ARBA00007198"/>
    </source>
</evidence>
<protein>
    <recommendedName>
        <fullName evidence="5">ArsC family protein</fullName>
    </recommendedName>
</protein>
<dbReference type="HOGENOM" id="CLU_116644_2_1_6"/>
<dbReference type="PANTHER" id="PTHR30041:SF8">
    <property type="entry name" value="PROTEIN YFFB"/>
    <property type="match status" value="1"/>
</dbReference>
<reference evidence="3 4" key="1">
    <citation type="submission" date="2006-03" db="EMBL/GenBank/DDBJ databases">
        <authorList>
            <person name="Giovannoni S.J."/>
            <person name="Cho J.-C."/>
            <person name="Ferriera S."/>
            <person name="Johnson J."/>
            <person name="Kravitz S."/>
            <person name="Halpern A."/>
            <person name="Remington K."/>
            <person name="Beeson K."/>
            <person name="Tran B."/>
            <person name="Rogers Y.-H."/>
            <person name="Friedman R."/>
            <person name="Venter J.C."/>
        </authorList>
    </citation>
    <scope>NUCLEOTIDE SEQUENCE [LARGE SCALE GENOMIC DNA]</scope>
    <source>
        <strain evidence="3 4">HTCC2207</strain>
    </source>
</reference>
<evidence type="ECO:0000256" key="2">
    <source>
        <dbReference type="PROSITE-ProRule" id="PRU01282"/>
    </source>
</evidence>
<dbReference type="Gene3D" id="3.40.30.10">
    <property type="entry name" value="Glutaredoxin"/>
    <property type="match status" value="1"/>
</dbReference>
<dbReference type="EMBL" id="AAPI01000002">
    <property type="protein sequence ID" value="EAS47357.1"/>
    <property type="molecule type" value="Genomic_DNA"/>
</dbReference>
<dbReference type="Pfam" id="PF03960">
    <property type="entry name" value="ArsC"/>
    <property type="match status" value="1"/>
</dbReference>
<dbReference type="PROSITE" id="PS51353">
    <property type="entry name" value="ARSC"/>
    <property type="match status" value="1"/>
</dbReference>
<dbReference type="Proteomes" id="UP000005555">
    <property type="component" value="Unassembled WGS sequence"/>
</dbReference>
<dbReference type="InterPro" id="IPR006504">
    <property type="entry name" value="Tscrpt_reg_Spx/MgsR"/>
</dbReference>
<gene>
    <name evidence="3" type="ORF">GB2207_01097</name>
</gene>
<accession>Q1YTY0</accession>
<proteinExistence type="inferred from homology"/>